<dbReference type="Proteomes" id="UP000663637">
    <property type="component" value="Chromosome"/>
</dbReference>
<dbReference type="RefSeq" id="WP_205441722.1">
    <property type="nucleotide sequence ID" value="NZ_CP061510.1"/>
</dbReference>
<evidence type="ECO:0000259" key="1">
    <source>
        <dbReference type="PROSITE" id="PS50943"/>
    </source>
</evidence>
<dbReference type="Pfam" id="PF09397">
    <property type="entry name" value="FtsK_gamma"/>
    <property type="match status" value="1"/>
</dbReference>
<evidence type="ECO:0000313" key="3">
    <source>
        <dbReference type="Proteomes" id="UP000663637"/>
    </source>
</evidence>
<accession>A0ABX7K8N5</accession>
<dbReference type="InterPro" id="IPR036390">
    <property type="entry name" value="WH_DNA-bd_sf"/>
</dbReference>
<organism evidence="2 3">
    <name type="scientific">Tsuneonella flava</name>
    <dbReference type="NCBI Taxonomy" id="2055955"/>
    <lineage>
        <taxon>Bacteria</taxon>
        <taxon>Pseudomonadati</taxon>
        <taxon>Pseudomonadota</taxon>
        <taxon>Alphaproteobacteria</taxon>
        <taxon>Sphingomonadales</taxon>
        <taxon>Erythrobacteraceae</taxon>
        <taxon>Tsuneonella</taxon>
    </lineage>
</organism>
<dbReference type="SMART" id="SM00530">
    <property type="entry name" value="HTH_XRE"/>
    <property type="match status" value="1"/>
</dbReference>
<name>A0ABX7K8N5_9SPHN</name>
<dbReference type="SUPFAM" id="SSF46785">
    <property type="entry name" value="Winged helix' DNA-binding domain"/>
    <property type="match status" value="1"/>
</dbReference>
<sequence>MTYASDRTDELDSLKALRNLVGCSQSVLAERLGITQPSVHKIENQSDIYLSTLVRYIEGLGLSLKMQILIPDGGELTYSPHTASKRLTKDADYDDARALVVKSRNAKVSHIQRELEVGYNKAKRWIERMEFDGVVGQPDHLGRREVCSGEN</sequence>
<gene>
    <name evidence="2" type="ORF">IDJ81_13665</name>
</gene>
<dbReference type="InterPro" id="IPR001387">
    <property type="entry name" value="Cro/C1-type_HTH"/>
</dbReference>
<dbReference type="Gene3D" id="1.10.10.10">
    <property type="entry name" value="Winged helix-like DNA-binding domain superfamily/Winged helix DNA-binding domain"/>
    <property type="match status" value="1"/>
</dbReference>
<keyword evidence="3" id="KW-1185">Reference proteome</keyword>
<dbReference type="SUPFAM" id="SSF47413">
    <property type="entry name" value="lambda repressor-like DNA-binding domains"/>
    <property type="match status" value="1"/>
</dbReference>
<dbReference type="InterPro" id="IPR036388">
    <property type="entry name" value="WH-like_DNA-bd_sf"/>
</dbReference>
<reference evidence="2 3" key="1">
    <citation type="submission" date="2020-09" db="EMBL/GenBank/DDBJ databases">
        <title>Complete genome sequence of altererythrobacter flavus SS-21NJ, isolated from Dongying oil sludge in Shandong province.</title>
        <authorList>
            <person name="Sun S."/>
            <person name="Zhang Z."/>
        </authorList>
    </citation>
    <scope>NUCLEOTIDE SEQUENCE [LARGE SCALE GENOMIC DNA]</scope>
    <source>
        <strain evidence="2 3">SS-21NJ</strain>
    </source>
</reference>
<protein>
    <submittedName>
        <fullName evidence="2">XRE family transcriptional regulator</fullName>
    </submittedName>
</protein>
<dbReference type="SMART" id="SM00843">
    <property type="entry name" value="Ftsk_gamma"/>
    <property type="match status" value="1"/>
</dbReference>
<evidence type="ECO:0000313" key="2">
    <source>
        <dbReference type="EMBL" id="QSB44344.1"/>
    </source>
</evidence>
<dbReference type="InterPro" id="IPR010982">
    <property type="entry name" value="Lambda_DNA-bd_dom_sf"/>
</dbReference>
<dbReference type="Pfam" id="PF01381">
    <property type="entry name" value="HTH_3"/>
    <property type="match status" value="1"/>
</dbReference>
<dbReference type="EMBL" id="CP061510">
    <property type="protein sequence ID" value="QSB44344.1"/>
    <property type="molecule type" value="Genomic_DNA"/>
</dbReference>
<dbReference type="CDD" id="cd00093">
    <property type="entry name" value="HTH_XRE"/>
    <property type="match status" value="1"/>
</dbReference>
<dbReference type="PROSITE" id="PS50943">
    <property type="entry name" value="HTH_CROC1"/>
    <property type="match status" value="1"/>
</dbReference>
<proteinExistence type="predicted"/>
<dbReference type="Gene3D" id="1.10.260.40">
    <property type="entry name" value="lambda repressor-like DNA-binding domains"/>
    <property type="match status" value="1"/>
</dbReference>
<feature type="domain" description="HTH cro/C1-type" evidence="1">
    <location>
        <begin position="14"/>
        <end position="67"/>
    </location>
</feature>
<dbReference type="InterPro" id="IPR018541">
    <property type="entry name" value="Ftsk_gamma"/>
</dbReference>